<proteinExistence type="predicted"/>
<name>A0A6J7C8J1_9ZZZZ</name>
<protein>
    <submittedName>
        <fullName evidence="2">Unannotated protein</fullName>
    </submittedName>
</protein>
<dbReference type="AlphaFoldDB" id="A0A6J7C8J1"/>
<feature type="compositionally biased region" description="Polar residues" evidence="1">
    <location>
        <begin position="16"/>
        <end position="33"/>
    </location>
</feature>
<accession>A0A6J7C8J1</accession>
<gene>
    <name evidence="2" type="ORF">UFOPK3267_02693</name>
</gene>
<dbReference type="EMBL" id="CAFBIY010000209">
    <property type="protein sequence ID" value="CAB4853168.1"/>
    <property type="molecule type" value="Genomic_DNA"/>
</dbReference>
<evidence type="ECO:0000256" key="1">
    <source>
        <dbReference type="SAM" id="MobiDB-lite"/>
    </source>
</evidence>
<sequence length="82" mass="8628">MRSGFRKSATAEPSRKNSGLETTFTSGRARTRSTTFVEPTGTVLLFTTTAFGGSTGAICRAACSMYDRSAEPSSPCGVGTHR</sequence>
<feature type="region of interest" description="Disordered" evidence="1">
    <location>
        <begin position="1"/>
        <end position="33"/>
    </location>
</feature>
<evidence type="ECO:0000313" key="2">
    <source>
        <dbReference type="EMBL" id="CAB4853168.1"/>
    </source>
</evidence>
<reference evidence="2" key="1">
    <citation type="submission" date="2020-05" db="EMBL/GenBank/DDBJ databases">
        <authorList>
            <person name="Chiriac C."/>
            <person name="Salcher M."/>
            <person name="Ghai R."/>
            <person name="Kavagutti S V."/>
        </authorList>
    </citation>
    <scope>NUCLEOTIDE SEQUENCE</scope>
</reference>
<organism evidence="2">
    <name type="scientific">freshwater metagenome</name>
    <dbReference type="NCBI Taxonomy" id="449393"/>
    <lineage>
        <taxon>unclassified sequences</taxon>
        <taxon>metagenomes</taxon>
        <taxon>ecological metagenomes</taxon>
    </lineage>
</organism>